<sequence length="49" mass="5749">VSKVTRGWWPQSARCPYLYCPSVSRYTRWGQPSYRDNSFLYACEPSKGL</sequence>
<reference evidence="1 2" key="1">
    <citation type="journal article" date="2013" name="PLoS Genet.">
        <title>Comparative genome structure, secondary metabolite, and effector coding capacity across Cochliobolus pathogens.</title>
        <authorList>
            <person name="Condon B.J."/>
            <person name="Leng Y."/>
            <person name="Wu D."/>
            <person name="Bushley K.E."/>
            <person name="Ohm R.A."/>
            <person name="Otillar R."/>
            <person name="Martin J."/>
            <person name="Schackwitz W."/>
            <person name="Grimwood J."/>
            <person name="MohdZainudin N."/>
            <person name="Xue C."/>
            <person name="Wang R."/>
            <person name="Manning V.A."/>
            <person name="Dhillon B."/>
            <person name="Tu Z.J."/>
            <person name="Steffenson B.J."/>
            <person name="Salamov A."/>
            <person name="Sun H."/>
            <person name="Lowry S."/>
            <person name="LaButti K."/>
            <person name="Han J."/>
            <person name="Copeland A."/>
            <person name="Lindquist E."/>
            <person name="Barry K."/>
            <person name="Schmutz J."/>
            <person name="Baker S.E."/>
            <person name="Ciuffetti L.M."/>
            <person name="Grigoriev I.V."/>
            <person name="Zhong S."/>
            <person name="Turgeon B.G."/>
        </authorList>
    </citation>
    <scope>NUCLEOTIDE SEQUENCE [LARGE SCALE GENOMIC DNA]</scope>
    <source>
        <strain evidence="1 2">26-R-13</strain>
    </source>
</reference>
<dbReference type="GeneID" id="19144150"/>
<proteinExistence type="predicted"/>
<gene>
    <name evidence="1" type="ORF">COCCADRAFT_110678</name>
</gene>
<dbReference type="EMBL" id="KI964872">
    <property type="protein sequence ID" value="EUC27832.1"/>
    <property type="molecule type" value="Genomic_DNA"/>
</dbReference>
<accession>W6XKU4</accession>
<feature type="non-terminal residue" evidence="1">
    <location>
        <position position="1"/>
    </location>
</feature>
<protein>
    <submittedName>
        <fullName evidence="1">Uncharacterized protein</fullName>
    </submittedName>
</protein>
<organism evidence="1 2">
    <name type="scientific">Cochliobolus carbonum (strain 26-R-13)</name>
    <name type="common">Maize leaf spot fungus</name>
    <name type="synonym">Bipolaris zeicola</name>
    <dbReference type="NCBI Taxonomy" id="930089"/>
    <lineage>
        <taxon>Eukaryota</taxon>
        <taxon>Fungi</taxon>
        <taxon>Dikarya</taxon>
        <taxon>Ascomycota</taxon>
        <taxon>Pezizomycotina</taxon>
        <taxon>Dothideomycetes</taxon>
        <taxon>Pleosporomycetidae</taxon>
        <taxon>Pleosporales</taxon>
        <taxon>Pleosporineae</taxon>
        <taxon>Pleosporaceae</taxon>
        <taxon>Bipolaris</taxon>
    </lineage>
</organism>
<dbReference type="HOGENOM" id="CLU_3147132_0_0_1"/>
<name>W6XKU4_COCC2</name>
<dbReference type="KEGG" id="bze:COCCADRAFT_110678"/>
<evidence type="ECO:0000313" key="2">
    <source>
        <dbReference type="Proteomes" id="UP000053841"/>
    </source>
</evidence>
<dbReference type="AlphaFoldDB" id="W6XKU4"/>
<dbReference type="Proteomes" id="UP000053841">
    <property type="component" value="Unassembled WGS sequence"/>
</dbReference>
<evidence type="ECO:0000313" key="1">
    <source>
        <dbReference type="EMBL" id="EUC27832.1"/>
    </source>
</evidence>
<keyword evidence="2" id="KW-1185">Reference proteome</keyword>
<dbReference type="RefSeq" id="XP_007717863.1">
    <property type="nucleotide sequence ID" value="XM_007719673.1"/>
</dbReference>